<reference evidence="4 5" key="1">
    <citation type="submission" date="2024-10" db="EMBL/GenBank/DDBJ databases">
        <title>The Natural Products Discovery Center: Release of the First 8490 Sequenced Strains for Exploring Actinobacteria Biosynthetic Diversity.</title>
        <authorList>
            <person name="Kalkreuter E."/>
            <person name="Kautsar S.A."/>
            <person name="Yang D."/>
            <person name="Bader C.D."/>
            <person name="Teijaro C.N."/>
            <person name="Fluegel L."/>
            <person name="Davis C.M."/>
            <person name="Simpson J.R."/>
            <person name="Lauterbach L."/>
            <person name="Steele A.D."/>
            <person name="Gui C."/>
            <person name="Meng S."/>
            <person name="Li G."/>
            <person name="Viehrig K."/>
            <person name="Ye F."/>
            <person name="Su P."/>
            <person name="Kiefer A.F."/>
            <person name="Nichols A."/>
            <person name="Cepeda A.J."/>
            <person name="Yan W."/>
            <person name="Fan B."/>
            <person name="Jiang Y."/>
            <person name="Adhikari A."/>
            <person name="Zheng C.-J."/>
            <person name="Schuster L."/>
            <person name="Cowan T.M."/>
            <person name="Smanski M.J."/>
            <person name="Chevrette M.G."/>
            <person name="De Carvalho L.P.S."/>
            <person name="Shen B."/>
        </authorList>
    </citation>
    <scope>NUCLEOTIDE SEQUENCE [LARGE SCALE GENOMIC DNA]</scope>
    <source>
        <strain evidence="4 5">NPDC000087</strain>
    </source>
</reference>
<dbReference type="RefSeq" id="WP_245576970.1">
    <property type="nucleotide sequence ID" value="NZ_JBIAZU010000001.1"/>
</dbReference>
<name>A0ABW6W7B6_9ACTN</name>
<evidence type="ECO:0000256" key="2">
    <source>
        <dbReference type="SAM" id="SignalP"/>
    </source>
</evidence>
<feature type="region of interest" description="Disordered" evidence="1">
    <location>
        <begin position="22"/>
        <end position="60"/>
    </location>
</feature>
<keyword evidence="5" id="KW-1185">Reference proteome</keyword>
<dbReference type="SUPFAM" id="SSF88713">
    <property type="entry name" value="Glycoside hydrolase/deacetylase"/>
    <property type="match status" value="1"/>
</dbReference>
<dbReference type="PROSITE" id="PS51677">
    <property type="entry name" value="NODB"/>
    <property type="match status" value="1"/>
</dbReference>
<dbReference type="Gene3D" id="3.20.20.370">
    <property type="entry name" value="Glycoside hydrolase/deacetylase"/>
    <property type="match status" value="1"/>
</dbReference>
<evidence type="ECO:0000256" key="1">
    <source>
        <dbReference type="SAM" id="MobiDB-lite"/>
    </source>
</evidence>
<organism evidence="4 5">
    <name type="scientific">Paractinoplanes globisporus</name>
    <dbReference type="NCBI Taxonomy" id="113565"/>
    <lineage>
        <taxon>Bacteria</taxon>
        <taxon>Bacillati</taxon>
        <taxon>Actinomycetota</taxon>
        <taxon>Actinomycetes</taxon>
        <taxon>Micromonosporales</taxon>
        <taxon>Micromonosporaceae</taxon>
        <taxon>Paractinoplanes</taxon>
    </lineage>
</organism>
<evidence type="ECO:0000313" key="4">
    <source>
        <dbReference type="EMBL" id="MFF5288908.1"/>
    </source>
</evidence>
<dbReference type="Proteomes" id="UP001602245">
    <property type="component" value="Unassembled WGS sequence"/>
</dbReference>
<protein>
    <submittedName>
        <fullName evidence="4">Polysaccharide deacetylase family protein</fullName>
    </submittedName>
</protein>
<dbReference type="EMBL" id="JBIAZU010000001">
    <property type="protein sequence ID" value="MFF5288908.1"/>
    <property type="molecule type" value="Genomic_DNA"/>
</dbReference>
<dbReference type="Pfam" id="PF01522">
    <property type="entry name" value="Polysacc_deac_1"/>
    <property type="match status" value="1"/>
</dbReference>
<gene>
    <name evidence="4" type="ORF">ACFY35_05680</name>
</gene>
<proteinExistence type="predicted"/>
<dbReference type="InterPro" id="IPR050248">
    <property type="entry name" value="Polysacc_deacetylase_ArnD"/>
</dbReference>
<dbReference type="PANTHER" id="PTHR10587:SF134">
    <property type="entry name" value="SECRETED PROTEIN"/>
    <property type="match status" value="1"/>
</dbReference>
<dbReference type="PANTHER" id="PTHR10587">
    <property type="entry name" value="GLYCOSYL TRANSFERASE-RELATED"/>
    <property type="match status" value="1"/>
</dbReference>
<evidence type="ECO:0000259" key="3">
    <source>
        <dbReference type="PROSITE" id="PS51677"/>
    </source>
</evidence>
<feature type="signal peptide" evidence="2">
    <location>
        <begin position="1"/>
        <end position="22"/>
    </location>
</feature>
<dbReference type="PROSITE" id="PS51257">
    <property type="entry name" value="PROKAR_LIPOPROTEIN"/>
    <property type="match status" value="1"/>
</dbReference>
<evidence type="ECO:0000313" key="5">
    <source>
        <dbReference type="Proteomes" id="UP001602245"/>
    </source>
</evidence>
<feature type="chain" id="PRO_5046952684" evidence="2">
    <location>
        <begin position="23"/>
        <end position="332"/>
    </location>
</feature>
<sequence>MRRLVPVAAILVLTLAGCRSGAAPSAAPAETAPAETAPAETAPAGTAPTGAPPASAAPAATTRPAPLIALADPRAGRAAGAELGEAAPLPAVRLLELPAPHGPGALPRGTRPPLIFHGPRDDKRVALTFDSNMTDAMLRRLAGRQVRSYANYSVVDELQRTHTPATFFLAGKWVEAYPQLTRRLAADPDFELASHSWAHEGFHAPCYGLGTIARADMAADVERSFQVLARYTDRPTRYFRFPGGCYDQAALDAIAPTGCTAVEYDDVSGDAFGHNPKRIADDTVAQARPGSIVVLHITEANAPATAKALPQIITRLRAGGYQLVTLSALLGR</sequence>
<feature type="domain" description="NodB homology" evidence="3">
    <location>
        <begin position="123"/>
        <end position="324"/>
    </location>
</feature>
<dbReference type="InterPro" id="IPR002509">
    <property type="entry name" value="NODB_dom"/>
</dbReference>
<dbReference type="InterPro" id="IPR011330">
    <property type="entry name" value="Glyco_hydro/deAcase_b/a-brl"/>
</dbReference>
<accession>A0ABW6W7B6</accession>
<keyword evidence="2" id="KW-0732">Signal</keyword>
<comment type="caution">
    <text evidence="4">The sequence shown here is derived from an EMBL/GenBank/DDBJ whole genome shotgun (WGS) entry which is preliminary data.</text>
</comment>